<evidence type="ECO:0000313" key="1">
    <source>
        <dbReference type="EMBL" id="KER30131.1"/>
    </source>
</evidence>
<dbReference type="EMBL" id="KL596666">
    <property type="protein sequence ID" value="KER30131.1"/>
    <property type="molecule type" value="Genomic_DNA"/>
</dbReference>
<dbReference type="GeneID" id="20317579"/>
<sequence length="59" mass="7009">MIYQMLVTFQRWMEGERQIPWLENGVMILYVVTIPELYDDISVPQWNAPEPSLNKVIGR</sequence>
<accession>A0A074ZSP6</accession>
<dbReference type="RefSeq" id="XP_009166125.1">
    <property type="nucleotide sequence ID" value="XM_009167861.1"/>
</dbReference>
<dbReference type="CTD" id="20317579"/>
<dbReference type="Proteomes" id="UP000054324">
    <property type="component" value="Unassembled WGS sequence"/>
</dbReference>
<proteinExistence type="predicted"/>
<reference evidence="1 2" key="1">
    <citation type="submission" date="2013-11" db="EMBL/GenBank/DDBJ databases">
        <title>Opisthorchis viverrini - life in the bile duct.</title>
        <authorList>
            <person name="Young N.D."/>
            <person name="Nagarajan N."/>
            <person name="Lin S.J."/>
            <person name="Korhonen P.K."/>
            <person name="Jex A.R."/>
            <person name="Hall R.S."/>
            <person name="Safavi-Hemami H."/>
            <person name="Kaewkong W."/>
            <person name="Bertrand D."/>
            <person name="Gao S."/>
            <person name="Seet Q."/>
            <person name="Wongkham S."/>
            <person name="Teh B.T."/>
            <person name="Wongkham C."/>
            <person name="Intapan P.M."/>
            <person name="Maleewong W."/>
            <person name="Yang X."/>
            <person name="Hu M."/>
            <person name="Wang Z."/>
            <person name="Hofmann A."/>
            <person name="Sternberg P.W."/>
            <person name="Tan P."/>
            <person name="Wang J."/>
            <person name="Gasser R.B."/>
        </authorList>
    </citation>
    <scope>NUCLEOTIDE SEQUENCE [LARGE SCALE GENOMIC DNA]</scope>
</reference>
<dbReference type="KEGG" id="ovi:T265_03392"/>
<evidence type="ECO:0000313" key="2">
    <source>
        <dbReference type="Proteomes" id="UP000054324"/>
    </source>
</evidence>
<dbReference type="AlphaFoldDB" id="A0A074ZSP6"/>
<keyword evidence="2" id="KW-1185">Reference proteome</keyword>
<gene>
    <name evidence="1" type="ORF">T265_03392</name>
</gene>
<protein>
    <submittedName>
        <fullName evidence="1">Uncharacterized protein</fullName>
    </submittedName>
</protein>
<name>A0A074ZSP6_OPIVI</name>
<organism evidence="1 2">
    <name type="scientific">Opisthorchis viverrini</name>
    <name type="common">Southeast Asian liver fluke</name>
    <dbReference type="NCBI Taxonomy" id="6198"/>
    <lineage>
        <taxon>Eukaryota</taxon>
        <taxon>Metazoa</taxon>
        <taxon>Spiralia</taxon>
        <taxon>Lophotrochozoa</taxon>
        <taxon>Platyhelminthes</taxon>
        <taxon>Trematoda</taxon>
        <taxon>Digenea</taxon>
        <taxon>Opisthorchiida</taxon>
        <taxon>Opisthorchiata</taxon>
        <taxon>Opisthorchiidae</taxon>
        <taxon>Opisthorchis</taxon>
    </lineage>
</organism>